<keyword evidence="1" id="KW-1133">Transmembrane helix</keyword>
<dbReference type="EMBL" id="DXDX01000130">
    <property type="protein sequence ID" value="HIY21653.1"/>
    <property type="molecule type" value="Genomic_DNA"/>
</dbReference>
<feature type="transmembrane region" description="Helical" evidence="1">
    <location>
        <begin position="39"/>
        <end position="63"/>
    </location>
</feature>
<dbReference type="AlphaFoldDB" id="A0A9D1Y8Y0"/>
<keyword evidence="1" id="KW-0472">Membrane</keyword>
<keyword evidence="1" id="KW-0812">Transmembrane</keyword>
<sequence>MVWDILFVLILCFVVLLTTMLVTRSAGSAEFQGYTIQPALLLGVIAALVLYLGFMVTASLKGLRQLIEHYFRKHKEEEEKP</sequence>
<comment type="caution">
    <text evidence="2">The sequence shown here is derived from an EMBL/GenBank/DDBJ whole genome shotgun (WGS) entry which is preliminary data.</text>
</comment>
<evidence type="ECO:0000256" key="1">
    <source>
        <dbReference type="SAM" id="Phobius"/>
    </source>
</evidence>
<accession>A0A9D1Y8Y0</accession>
<gene>
    <name evidence="2" type="ORF">H9841_07130</name>
</gene>
<evidence type="ECO:0000313" key="3">
    <source>
        <dbReference type="Proteomes" id="UP000823868"/>
    </source>
</evidence>
<name>A0A9D1Y8Y0_9FIRM</name>
<reference evidence="2" key="1">
    <citation type="journal article" date="2021" name="PeerJ">
        <title>Extensive microbial diversity within the chicken gut microbiome revealed by metagenomics and culture.</title>
        <authorList>
            <person name="Gilroy R."/>
            <person name="Ravi A."/>
            <person name="Getino M."/>
            <person name="Pursley I."/>
            <person name="Horton D.L."/>
            <person name="Alikhan N.F."/>
            <person name="Baker D."/>
            <person name="Gharbi K."/>
            <person name="Hall N."/>
            <person name="Watson M."/>
            <person name="Adriaenssens E.M."/>
            <person name="Foster-Nyarko E."/>
            <person name="Jarju S."/>
            <person name="Secka A."/>
            <person name="Antonio M."/>
            <person name="Oren A."/>
            <person name="Chaudhuri R.R."/>
            <person name="La Ragione R."/>
            <person name="Hildebrand F."/>
            <person name="Pallen M.J."/>
        </authorList>
    </citation>
    <scope>NUCLEOTIDE SEQUENCE</scope>
    <source>
        <strain evidence="2">ChiBcec16_6824</strain>
    </source>
</reference>
<reference evidence="2" key="2">
    <citation type="submission" date="2021-04" db="EMBL/GenBank/DDBJ databases">
        <authorList>
            <person name="Gilroy R."/>
        </authorList>
    </citation>
    <scope>NUCLEOTIDE SEQUENCE</scope>
    <source>
        <strain evidence="2">ChiBcec16_6824</strain>
    </source>
</reference>
<protein>
    <submittedName>
        <fullName evidence="2">Uncharacterized protein</fullName>
    </submittedName>
</protein>
<evidence type="ECO:0000313" key="2">
    <source>
        <dbReference type="EMBL" id="HIY21653.1"/>
    </source>
</evidence>
<dbReference type="Proteomes" id="UP000823868">
    <property type="component" value="Unassembled WGS sequence"/>
</dbReference>
<proteinExistence type="predicted"/>
<organism evidence="2 3">
    <name type="scientific">Candidatus Flavonifractor merdigallinarum</name>
    <dbReference type="NCBI Taxonomy" id="2838589"/>
    <lineage>
        <taxon>Bacteria</taxon>
        <taxon>Bacillati</taxon>
        <taxon>Bacillota</taxon>
        <taxon>Clostridia</taxon>
        <taxon>Eubacteriales</taxon>
        <taxon>Oscillospiraceae</taxon>
        <taxon>Flavonifractor</taxon>
    </lineage>
</organism>